<name>A0A399MEE7_9PSED</name>
<accession>A0A399MEE7</accession>
<organism evidence="1 2">
    <name type="scientific">Pseudomonas monteilii</name>
    <dbReference type="NCBI Taxonomy" id="76759"/>
    <lineage>
        <taxon>Bacteria</taxon>
        <taxon>Pseudomonadati</taxon>
        <taxon>Pseudomonadota</taxon>
        <taxon>Gammaproteobacteria</taxon>
        <taxon>Pseudomonadales</taxon>
        <taxon>Pseudomonadaceae</taxon>
        <taxon>Pseudomonas</taxon>
    </lineage>
</organism>
<evidence type="ECO:0000313" key="1">
    <source>
        <dbReference type="EMBL" id="RII80228.1"/>
    </source>
</evidence>
<dbReference type="RefSeq" id="WP_119368510.1">
    <property type="nucleotide sequence ID" value="NZ_QWLL01000005.1"/>
</dbReference>
<dbReference type="Proteomes" id="UP000265875">
    <property type="component" value="Unassembled WGS sequence"/>
</dbReference>
<comment type="caution">
    <text evidence="1">The sequence shown here is derived from an EMBL/GenBank/DDBJ whole genome shotgun (WGS) entry which is preliminary data.</text>
</comment>
<dbReference type="AlphaFoldDB" id="A0A399MEE7"/>
<evidence type="ECO:0000313" key="2">
    <source>
        <dbReference type="Proteomes" id="UP000265875"/>
    </source>
</evidence>
<gene>
    <name evidence="1" type="ORF">D0894_01240</name>
</gene>
<reference evidence="1 2" key="1">
    <citation type="submission" date="2018-08" db="EMBL/GenBank/DDBJ databases">
        <title>Draft genome sequence of the cyanotroph, Pseudomonas monteilii BCN3.</title>
        <authorList>
            <person name="Jones L.B."/>
            <person name="Kunz D.A."/>
        </authorList>
    </citation>
    <scope>NUCLEOTIDE SEQUENCE [LARGE SCALE GENOMIC DNA]</scope>
    <source>
        <strain evidence="1 2">BCN3</strain>
    </source>
</reference>
<proteinExistence type="predicted"/>
<protein>
    <submittedName>
        <fullName evidence="1">Uncharacterized protein</fullName>
    </submittedName>
</protein>
<sequence length="110" mass="11433">MTHTNQIAEAVQGFIQSQVVVTIPGLQVFRLPPVVGVSLAGDIATLVSADFPQAAVSILGRCRGSLAGLEDAMRASDEVRAALEQCRCQPHPGAALESHFQAVARVGGAQ</sequence>
<dbReference type="EMBL" id="QWLL01000005">
    <property type="protein sequence ID" value="RII80228.1"/>
    <property type="molecule type" value="Genomic_DNA"/>
</dbReference>